<organism evidence="2 3">
    <name type="scientific">Streptomyces globosus</name>
    <dbReference type="NCBI Taxonomy" id="68209"/>
    <lineage>
        <taxon>Bacteria</taxon>
        <taxon>Bacillati</taxon>
        <taxon>Actinomycetota</taxon>
        <taxon>Actinomycetes</taxon>
        <taxon>Kitasatosporales</taxon>
        <taxon>Streptomycetaceae</taxon>
        <taxon>Streptomyces</taxon>
    </lineage>
</organism>
<keyword evidence="3" id="KW-1185">Reference proteome</keyword>
<feature type="transmembrane region" description="Helical" evidence="1">
    <location>
        <begin position="40"/>
        <end position="59"/>
    </location>
</feature>
<evidence type="ECO:0008006" key="4">
    <source>
        <dbReference type="Google" id="ProtNLM"/>
    </source>
</evidence>
<name>A0A344U092_9ACTN</name>
<keyword evidence="1" id="KW-0472">Membrane</keyword>
<dbReference type="Proteomes" id="UP000252004">
    <property type="component" value="Chromosome"/>
</dbReference>
<dbReference type="RefSeq" id="WP_114055496.1">
    <property type="nucleotide sequence ID" value="NZ_CP030862.1"/>
</dbReference>
<protein>
    <recommendedName>
        <fullName evidence="4">DUF3040 domain-containing protein</fullName>
    </recommendedName>
</protein>
<sequence>MDESGLSDRERRALSSIEAHLKRDRSLDRIMRFARPRHQAMAAGALGVVTLALLIAAAVTVSPPLIWAFAGAWTLTVVTALPLLAQMARYRWQRRERAGSRTG</sequence>
<evidence type="ECO:0000313" key="2">
    <source>
        <dbReference type="EMBL" id="AXE24313.1"/>
    </source>
</evidence>
<gene>
    <name evidence="2" type="ORF">C0216_13365</name>
</gene>
<feature type="transmembrane region" description="Helical" evidence="1">
    <location>
        <begin position="65"/>
        <end position="85"/>
    </location>
</feature>
<keyword evidence="1" id="KW-1133">Transmembrane helix</keyword>
<dbReference type="KEGG" id="sgz:C0216_13365"/>
<evidence type="ECO:0000313" key="3">
    <source>
        <dbReference type="Proteomes" id="UP000252004"/>
    </source>
</evidence>
<evidence type="ECO:0000256" key="1">
    <source>
        <dbReference type="SAM" id="Phobius"/>
    </source>
</evidence>
<keyword evidence="1" id="KW-0812">Transmembrane</keyword>
<dbReference type="Pfam" id="PF11239">
    <property type="entry name" value="DUF3040"/>
    <property type="match status" value="1"/>
</dbReference>
<dbReference type="InterPro" id="IPR021401">
    <property type="entry name" value="DUF3040"/>
</dbReference>
<dbReference type="AlphaFoldDB" id="A0A344U092"/>
<dbReference type="OrthoDB" id="4288302at2"/>
<dbReference type="EMBL" id="CP030862">
    <property type="protein sequence ID" value="AXE24313.1"/>
    <property type="molecule type" value="Genomic_DNA"/>
</dbReference>
<proteinExistence type="predicted"/>
<reference evidence="2 3" key="1">
    <citation type="submission" date="2018-01" db="EMBL/GenBank/DDBJ databases">
        <title>Draft genome Sequence of streptomyces globosus LZH-48.</title>
        <authorList>
            <person name="Ran K."/>
            <person name="Li Z."/>
            <person name="Wei S."/>
            <person name="Dong R."/>
        </authorList>
    </citation>
    <scope>NUCLEOTIDE SEQUENCE [LARGE SCALE GENOMIC DNA]</scope>
    <source>
        <strain evidence="2 3">LZH-48</strain>
    </source>
</reference>
<accession>A0A344U092</accession>